<feature type="compositionally biased region" description="Polar residues" evidence="1">
    <location>
        <begin position="97"/>
        <end position="107"/>
    </location>
</feature>
<dbReference type="Proteomes" id="UP001153636">
    <property type="component" value="Chromosome 1"/>
</dbReference>
<keyword evidence="3" id="KW-1185">Reference proteome</keyword>
<accession>A0A9P0CJC8</accession>
<reference evidence="2" key="1">
    <citation type="submission" date="2022-01" db="EMBL/GenBank/DDBJ databases">
        <authorList>
            <person name="King R."/>
        </authorList>
    </citation>
    <scope>NUCLEOTIDE SEQUENCE</scope>
</reference>
<proteinExistence type="predicted"/>
<feature type="region of interest" description="Disordered" evidence="1">
    <location>
        <begin position="85"/>
        <end position="107"/>
    </location>
</feature>
<name>A0A9P0CJC8_9CUCU</name>
<dbReference type="EMBL" id="OV651813">
    <property type="protein sequence ID" value="CAH1099176.1"/>
    <property type="molecule type" value="Genomic_DNA"/>
</dbReference>
<evidence type="ECO:0000313" key="2">
    <source>
        <dbReference type="EMBL" id="CAH1099176.1"/>
    </source>
</evidence>
<evidence type="ECO:0000313" key="3">
    <source>
        <dbReference type="Proteomes" id="UP001153636"/>
    </source>
</evidence>
<evidence type="ECO:0000256" key="1">
    <source>
        <dbReference type="SAM" id="MobiDB-lite"/>
    </source>
</evidence>
<sequence>MSSGDFYSTAKMEQNLKNRKISATKSKVEWLKIQWLLHQKSTPFCIHYKYSNNEDLLFDSFNIEKRRSVQAFENIELNTLYPKGHNIDNKKKEGPSRVNSFHTSCSS</sequence>
<dbReference type="OrthoDB" id="6769113at2759"/>
<organism evidence="2 3">
    <name type="scientific">Psylliodes chrysocephalus</name>
    <dbReference type="NCBI Taxonomy" id="3402493"/>
    <lineage>
        <taxon>Eukaryota</taxon>
        <taxon>Metazoa</taxon>
        <taxon>Ecdysozoa</taxon>
        <taxon>Arthropoda</taxon>
        <taxon>Hexapoda</taxon>
        <taxon>Insecta</taxon>
        <taxon>Pterygota</taxon>
        <taxon>Neoptera</taxon>
        <taxon>Endopterygota</taxon>
        <taxon>Coleoptera</taxon>
        <taxon>Polyphaga</taxon>
        <taxon>Cucujiformia</taxon>
        <taxon>Chrysomeloidea</taxon>
        <taxon>Chrysomelidae</taxon>
        <taxon>Galerucinae</taxon>
        <taxon>Alticini</taxon>
        <taxon>Psylliodes</taxon>
    </lineage>
</organism>
<feature type="compositionally biased region" description="Basic and acidic residues" evidence="1">
    <location>
        <begin position="85"/>
        <end position="95"/>
    </location>
</feature>
<gene>
    <name evidence="2" type="ORF">PSYICH_LOCUS1181</name>
</gene>
<dbReference type="AlphaFoldDB" id="A0A9P0CJC8"/>
<protein>
    <submittedName>
        <fullName evidence="2">Uncharacterized protein</fullName>
    </submittedName>
</protein>